<dbReference type="InterPro" id="IPR048501">
    <property type="entry name" value="Legum_prodom"/>
</dbReference>
<dbReference type="AlphaFoldDB" id="A0A7R9KQK3"/>
<proteinExistence type="predicted"/>
<dbReference type="Proteomes" id="UP000759131">
    <property type="component" value="Unassembled WGS sequence"/>
</dbReference>
<reference evidence="2" key="1">
    <citation type="submission" date="2020-11" db="EMBL/GenBank/DDBJ databases">
        <authorList>
            <person name="Tran Van P."/>
        </authorList>
    </citation>
    <scope>NUCLEOTIDE SEQUENCE</scope>
</reference>
<evidence type="ECO:0000313" key="3">
    <source>
        <dbReference type="Proteomes" id="UP000759131"/>
    </source>
</evidence>
<evidence type="ECO:0000313" key="2">
    <source>
        <dbReference type="EMBL" id="CAD7627155.1"/>
    </source>
</evidence>
<feature type="non-terminal residue" evidence="2">
    <location>
        <position position="102"/>
    </location>
</feature>
<dbReference type="EMBL" id="CAJPIZ010004487">
    <property type="protein sequence ID" value="CAG2107585.1"/>
    <property type="molecule type" value="Genomic_DNA"/>
</dbReference>
<sequence>MTEYVNSIQLLLTVDSNAFLNTKQKLNNRLCYRKFVDVYSKHCFNFNQNLYAFHKLWVFVNICETLNTVSEHSDYETFALNRLKESVLSTLTGESNAFEEDL</sequence>
<dbReference type="Pfam" id="PF20985">
    <property type="entry name" value="Legum_prodom"/>
    <property type="match status" value="1"/>
</dbReference>
<accession>A0A7R9KQK3</accession>
<protein>
    <recommendedName>
        <fullName evidence="1">Legumain prodomain domain-containing protein</fullName>
    </recommendedName>
</protein>
<dbReference type="InterPro" id="IPR046427">
    <property type="entry name" value="Legumain_prodom_sf"/>
</dbReference>
<gene>
    <name evidence="2" type="ORF">OSB1V03_LOCUS7585</name>
</gene>
<feature type="domain" description="Legumain prodomain" evidence="1">
    <location>
        <begin position="24"/>
        <end position="66"/>
    </location>
</feature>
<keyword evidence="3" id="KW-1185">Reference proteome</keyword>
<organism evidence="2">
    <name type="scientific">Medioppia subpectinata</name>
    <dbReference type="NCBI Taxonomy" id="1979941"/>
    <lineage>
        <taxon>Eukaryota</taxon>
        <taxon>Metazoa</taxon>
        <taxon>Ecdysozoa</taxon>
        <taxon>Arthropoda</taxon>
        <taxon>Chelicerata</taxon>
        <taxon>Arachnida</taxon>
        <taxon>Acari</taxon>
        <taxon>Acariformes</taxon>
        <taxon>Sarcoptiformes</taxon>
        <taxon>Oribatida</taxon>
        <taxon>Brachypylina</taxon>
        <taxon>Oppioidea</taxon>
        <taxon>Oppiidae</taxon>
        <taxon>Medioppia</taxon>
    </lineage>
</organism>
<dbReference type="OrthoDB" id="192611at2759"/>
<dbReference type="Gene3D" id="1.10.132.130">
    <property type="match status" value="1"/>
</dbReference>
<evidence type="ECO:0000259" key="1">
    <source>
        <dbReference type="Pfam" id="PF20985"/>
    </source>
</evidence>
<dbReference type="CDD" id="cd21115">
    <property type="entry name" value="legumain_C"/>
    <property type="match status" value="1"/>
</dbReference>
<name>A0A7R9KQK3_9ACAR</name>
<dbReference type="EMBL" id="OC859062">
    <property type="protein sequence ID" value="CAD7627155.1"/>
    <property type="molecule type" value="Genomic_DNA"/>
</dbReference>